<accession>A0AA39J5M5</accession>
<name>A0AA39J5M5_9AGAR</name>
<gene>
    <name evidence="3" type="ORF">EV421DRAFT_1836156</name>
</gene>
<protein>
    <recommendedName>
        <fullName evidence="5">Secreted protein</fullName>
    </recommendedName>
</protein>
<proteinExistence type="predicted"/>
<feature type="region of interest" description="Disordered" evidence="1">
    <location>
        <begin position="50"/>
        <end position="74"/>
    </location>
</feature>
<feature type="chain" id="PRO_5041441482" description="Secreted protein" evidence="2">
    <location>
        <begin position="22"/>
        <end position="74"/>
    </location>
</feature>
<sequence>MPSASILILRRLALIIARCRSTLLPPSLNLPSLPTLIPRIIAVQGVGTSLPTSVRRKSPPPPASSPISTENTRH</sequence>
<comment type="caution">
    <text evidence="3">The sequence shown here is derived from an EMBL/GenBank/DDBJ whole genome shotgun (WGS) entry which is preliminary data.</text>
</comment>
<evidence type="ECO:0000256" key="1">
    <source>
        <dbReference type="SAM" id="MobiDB-lite"/>
    </source>
</evidence>
<organism evidence="3 4">
    <name type="scientific">Armillaria borealis</name>
    <dbReference type="NCBI Taxonomy" id="47425"/>
    <lineage>
        <taxon>Eukaryota</taxon>
        <taxon>Fungi</taxon>
        <taxon>Dikarya</taxon>
        <taxon>Basidiomycota</taxon>
        <taxon>Agaricomycotina</taxon>
        <taxon>Agaricomycetes</taxon>
        <taxon>Agaricomycetidae</taxon>
        <taxon>Agaricales</taxon>
        <taxon>Marasmiineae</taxon>
        <taxon>Physalacriaceae</taxon>
        <taxon>Armillaria</taxon>
    </lineage>
</organism>
<evidence type="ECO:0008006" key="5">
    <source>
        <dbReference type="Google" id="ProtNLM"/>
    </source>
</evidence>
<dbReference type="EMBL" id="JAUEPT010000064">
    <property type="protein sequence ID" value="KAK0435249.1"/>
    <property type="molecule type" value="Genomic_DNA"/>
</dbReference>
<feature type="non-terminal residue" evidence="3">
    <location>
        <position position="74"/>
    </location>
</feature>
<reference evidence="3" key="1">
    <citation type="submission" date="2023-06" db="EMBL/GenBank/DDBJ databases">
        <authorList>
            <consortium name="Lawrence Berkeley National Laboratory"/>
            <person name="Ahrendt S."/>
            <person name="Sahu N."/>
            <person name="Indic B."/>
            <person name="Wong-Bajracharya J."/>
            <person name="Merenyi Z."/>
            <person name="Ke H.-M."/>
            <person name="Monk M."/>
            <person name="Kocsube S."/>
            <person name="Drula E."/>
            <person name="Lipzen A."/>
            <person name="Balint B."/>
            <person name="Henrissat B."/>
            <person name="Andreopoulos B."/>
            <person name="Martin F.M."/>
            <person name="Harder C.B."/>
            <person name="Rigling D."/>
            <person name="Ford K.L."/>
            <person name="Foster G.D."/>
            <person name="Pangilinan J."/>
            <person name="Papanicolaou A."/>
            <person name="Barry K."/>
            <person name="LaButti K."/>
            <person name="Viragh M."/>
            <person name="Koriabine M."/>
            <person name="Yan M."/>
            <person name="Riley R."/>
            <person name="Champramary S."/>
            <person name="Plett K.L."/>
            <person name="Tsai I.J."/>
            <person name="Slot J."/>
            <person name="Sipos G."/>
            <person name="Plett J."/>
            <person name="Nagy L.G."/>
            <person name="Grigoriev I.V."/>
        </authorList>
    </citation>
    <scope>NUCLEOTIDE SEQUENCE</scope>
    <source>
        <strain evidence="3">FPL87.14</strain>
    </source>
</reference>
<keyword evidence="4" id="KW-1185">Reference proteome</keyword>
<keyword evidence="2" id="KW-0732">Signal</keyword>
<dbReference type="Proteomes" id="UP001175226">
    <property type="component" value="Unassembled WGS sequence"/>
</dbReference>
<feature type="signal peptide" evidence="2">
    <location>
        <begin position="1"/>
        <end position="21"/>
    </location>
</feature>
<evidence type="ECO:0000313" key="4">
    <source>
        <dbReference type="Proteomes" id="UP001175226"/>
    </source>
</evidence>
<dbReference type="AlphaFoldDB" id="A0AA39J5M5"/>
<evidence type="ECO:0000313" key="3">
    <source>
        <dbReference type="EMBL" id="KAK0435249.1"/>
    </source>
</evidence>
<evidence type="ECO:0000256" key="2">
    <source>
        <dbReference type="SAM" id="SignalP"/>
    </source>
</evidence>